<proteinExistence type="predicted"/>
<name>A0A9X1UD79_9BRAD</name>
<evidence type="ECO:0000313" key="2">
    <source>
        <dbReference type="EMBL" id="MCG2671640.1"/>
    </source>
</evidence>
<dbReference type="Proteomes" id="UP001139054">
    <property type="component" value="Unassembled WGS sequence"/>
</dbReference>
<evidence type="ECO:0000313" key="4">
    <source>
        <dbReference type="Proteomes" id="UP001139054"/>
    </source>
</evidence>
<keyword evidence="3" id="KW-1185">Reference proteome</keyword>
<evidence type="ECO:0000313" key="3">
    <source>
        <dbReference type="Proteomes" id="UP001139012"/>
    </source>
</evidence>
<sequence>MPVFQPLAASSRFQFQPLARANSEWRNQNLLDYSTISKRIWKKWSIPDPVISIGWLVFPNEKERHGQLETPD</sequence>
<evidence type="ECO:0000313" key="1">
    <source>
        <dbReference type="EMBL" id="MCG2630748.1"/>
    </source>
</evidence>
<dbReference type="EMBL" id="JAKLUA010000015">
    <property type="protein sequence ID" value="MCG2671640.1"/>
    <property type="molecule type" value="Genomic_DNA"/>
</dbReference>
<dbReference type="RefSeq" id="WP_237873086.1">
    <property type="nucleotide sequence ID" value="NZ_JAKLTY010000023.1"/>
</dbReference>
<organism evidence="1 4">
    <name type="scientific">Bradyrhizobium zhengyangense</name>
    <dbReference type="NCBI Taxonomy" id="2911009"/>
    <lineage>
        <taxon>Bacteria</taxon>
        <taxon>Pseudomonadati</taxon>
        <taxon>Pseudomonadota</taxon>
        <taxon>Alphaproteobacteria</taxon>
        <taxon>Hyphomicrobiales</taxon>
        <taxon>Nitrobacteraceae</taxon>
        <taxon>Bradyrhizobium</taxon>
    </lineage>
</organism>
<dbReference type="AlphaFoldDB" id="A0A9X1UD79"/>
<accession>A0A9X1UD79</accession>
<dbReference type="EMBL" id="JAKLTY010000023">
    <property type="protein sequence ID" value="MCG2630748.1"/>
    <property type="molecule type" value="Genomic_DNA"/>
</dbReference>
<reference evidence="1" key="1">
    <citation type="submission" date="2022-01" db="EMBL/GenBank/DDBJ databases">
        <title>Genome sequnece data of strain Bradyrhizobium sp. nov.</title>
        <authorList>
            <person name="Zhang J."/>
        </authorList>
    </citation>
    <scope>NUCLEOTIDE SEQUENCE</scope>
    <source>
        <strain evidence="2">WYCCWR 12774</strain>
        <strain evidence="1">WYCCWR 13023</strain>
    </source>
</reference>
<gene>
    <name evidence="2" type="ORF">L6637_32265</name>
    <name evidence="1" type="ORF">L6654_29360</name>
</gene>
<protein>
    <submittedName>
        <fullName evidence="1">Uncharacterized protein</fullName>
    </submittedName>
</protein>
<comment type="caution">
    <text evidence="1">The sequence shown here is derived from an EMBL/GenBank/DDBJ whole genome shotgun (WGS) entry which is preliminary data.</text>
</comment>
<dbReference type="Proteomes" id="UP001139012">
    <property type="component" value="Unassembled WGS sequence"/>
</dbReference>